<reference evidence="1" key="1">
    <citation type="journal article" date="2022" name="Syst. Appl. Microbiol.">
        <title>Natronocalculus amylovorans gen. nov., sp. nov., and Natranaeroarchaeum aerophilus sp. nov., dominant culturable amylolytic natronoarchaea from hypersaline soda lakes in southwestern Siberia.</title>
        <authorList>
            <person name="Sorokin D.Y."/>
            <person name="Elcheninov A.G."/>
            <person name="Khizhniak T.V."/>
            <person name="Koenen M."/>
            <person name="Bale N.J."/>
            <person name="Damste J.S.S."/>
            <person name="Kublanov I.V."/>
        </authorList>
    </citation>
    <scope>NUCLEOTIDE SEQUENCE</scope>
    <source>
        <strain evidence="1">AArc-St2</strain>
    </source>
</reference>
<comment type="caution">
    <text evidence="1">The sequence shown here is derived from an EMBL/GenBank/DDBJ whole genome shotgun (WGS) entry which is preliminary data.</text>
</comment>
<name>A0AAE3FZT7_9EURY</name>
<evidence type="ECO:0008006" key="3">
    <source>
        <dbReference type="Google" id="ProtNLM"/>
    </source>
</evidence>
<protein>
    <recommendedName>
        <fullName evidence="3">KEOPS complex Pcc1-like subunit</fullName>
    </recommendedName>
</protein>
<evidence type="ECO:0000313" key="1">
    <source>
        <dbReference type="EMBL" id="MCL9817654.1"/>
    </source>
</evidence>
<dbReference type="Proteomes" id="UP001203207">
    <property type="component" value="Unassembled WGS sequence"/>
</dbReference>
<accession>A0AAE3FZT7</accession>
<organism evidence="1 2">
    <name type="scientific">Natronocalculus amylovorans</name>
    <dbReference type="NCBI Taxonomy" id="2917812"/>
    <lineage>
        <taxon>Archaea</taxon>
        <taxon>Methanobacteriati</taxon>
        <taxon>Methanobacteriota</taxon>
        <taxon>Stenosarchaea group</taxon>
        <taxon>Halobacteria</taxon>
        <taxon>Halobacteriales</taxon>
        <taxon>Haloferacaceae</taxon>
        <taxon>Natronocalculus</taxon>
    </lineage>
</organism>
<reference evidence="1" key="2">
    <citation type="submission" date="2022-02" db="EMBL/GenBank/DDBJ databases">
        <authorList>
            <person name="Elcheninov A.G."/>
            <person name="Sorokin D.Y."/>
            <person name="Kublanov I.V."/>
        </authorList>
    </citation>
    <scope>NUCLEOTIDE SEQUENCE</scope>
    <source>
        <strain evidence="1">AArc-St2</strain>
    </source>
</reference>
<dbReference type="RefSeq" id="WP_174653420.1">
    <property type="nucleotide sequence ID" value="NZ_JAKRVX010000004.1"/>
</dbReference>
<keyword evidence="2" id="KW-1185">Reference proteome</keyword>
<proteinExistence type="predicted"/>
<sequence length="86" mass="9010">MSENTRTATISTTHTQPSVIRAAIAPDNTDEMQTAVSGSQVETTIARETTGGLQATVDDYLVNLGVAVSVATSCTQHSRPTTNQSD</sequence>
<dbReference type="AlphaFoldDB" id="A0AAE3FZT7"/>
<dbReference type="NCBIfam" id="NF011470">
    <property type="entry name" value="PRK14887.1"/>
    <property type="match status" value="1"/>
</dbReference>
<gene>
    <name evidence="1" type="ORF">AArcSt2_11925</name>
</gene>
<evidence type="ECO:0000313" key="2">
    <source>
        <dbReference type="Proteomes" id="UP001203207"/>
    </source>
</evidence>
<dbReference type="EMBL" id="JAKRVX010000004">
    <property type="protein sequence ID" value="MCL9817654.1"/>
    <property type="molecule type" value="Genomic_DNA"/>
</dbReference>